<keyword evidence="1" id="KW-0472">Membrane</keyword>
<reference evidence="2 3" key="1">
    <citation type="journal article" date="2013" name="PLoS Genet.">
        <title>Comparative genome structure, secondary metabolite, and effector coding capacity across Cochliobolus pathogens.</title>
        <authorList>
            <person name="Condon B.J."/>
            <person name="Leng Y."/>
            <person name="Wu D."/>
            <person name="Bushley K.E."/>
            <person name="Ohm R.A."/>
            <person name="Otillar R."/>
            <person name="Martin J."/>
            <person name="Schackwitz W."/>
            <person name="Grimwood J."/>
            <person name="MohdZainudin N."/>
            <person name="Xue C."/>
            <person name="Wang R."/>
            <person name="Manning V.A."/>
            <person name="Dhillon B."/>
            <person name="Tu Z.J."/>
            <person name="Steffenson B.J."/>
            <person name="Salamov A."/>
            <person name="Sun H."/>
            <person name="Lowry S."/>
            <person name="LaButti K."/>
            <person name="Han J."/>
            <person name="Copeland A."/>
            <person name="Lindquist E."/>
            <person name="Barry K."/>
            <person name="Schmutz J."/>
            <person name="Baker S.E."/>
            <person name="Ciuffetti L.M."/>
            <person name="Grigoriev I.V."/>
            <person name="Zhong S."/>
            <person name="Turgeon B.G."/>
        </authorList>
    </citation>
    <scope>NUCLEOTIDE SEQUENCE [LARGE SCALE GENOMIC DNA]</scope>
    <source>
        <strain evidence="2 3">FI3</strain>
    </source>
</reference>
<evidence type="ECO:0000256" key="1">
    <source>
        <dbReference type="SAM" id="Phobius"/>
    </source>
</evidence>
<keyword evidence="1" id="KW-1133">Transmembrane helix</keyword>
<dbReference type="AlphaFoldDB" id="W7DW39"/>
<keyword evidence="1" id="KW-0812">Transmembrane</keyword>
<dbReference type="RefSeq" id="XP_014551888.1">
    <property type="nucleotide sequence ID" value="XM_014696402.1"/>
</dbReference>
<dbReference type="Proteomes" id="UP000054337">
    <property type="component" value="Unassembled WGS sequence"/>
</dbReference>
<dbReference type="HOGENOM" id="CLU_2426685_0_0_1"/>
<name>W7DW39_BIPV3</name>
<sequence length="91" mass="10053">MGARPRRCRPIPSLWIVCLYAPLYIDIWFASLHNVSSFIFHARTRWRAKSPCSVAMTSPSPHVTATTGPAPLSLQAPFSHFTVTRASLEGG</sequence>
<organism evidence="2 3">
    <name type="scientific">Bipolaris victoriae (strain FI3)</name>
    <name type="common">Victoria blight of oats agent</name>
    <name type="synonym">Cochliobolus victoriae</name>
    <dbReference type="NCBI Taxonomy" id="930091"/>
    <lineage>
        <taxon>Eukaryota</taxon>
        <taxon>Fungi</taxon>
        <taxon>Dikarya</taxon>
        <taxon>Ascomycota</taxon>
        <taxon>Pezizomycotina</taxon>
        <taxon>Dothideomycetes</taxon>
        <taxon>Pleosporomycetidae</taxon>
        <taxon>Pleosporales</taxon>
        <taxon>Pleosporineae</taxon>
        <taxon>Pleosporaceae</taxon>
        <taxon>Bipolaris</taxon>
    </lineage>
</organism>
<accession>W7DW39</accession>
<dbReference type="EMBL" id="KI968815">
    <property type="protein sequence ID" value="EUN22313.1"/>
    <property type="molecule type" value="Genomic_DNA"/>
</dbReference>
<proteinExistence type="predicted"/>
<evidence type="ECO:0000313" key="3">
    <source>
        <dbReference type="Proteomes" id="UP000054337"/>
    </source>
</evidence>
<protein>
    <submittedName>
        <fullName evidence="2">Uncharacterized protein</fullName>
    </submittedName>
</protein>
<feature type="transmembrane region" description="Helical" evidence="1">
    <location>
        <begin position="12"/>
        <end position="30"/>
    </location>
</feature>
<evidence type="ECO:0000313" key="2">
    <source>
        <dbReference type="EMBL" id="EUN22313.1"/>
    </source>
</evidence>
<keyword evidence="3" id="KW-1185">Reference proteome</keyword>
<gene>
    <name evidence="2" type="ORF">COCVIDRAFT_111686</name>
</gene>
<dbReference type="GeneID" id="26250028"/>